<dbReference type="PANTHER" id="PTHR45339">
    <property type="entry name" value="HYBRID SIGNAL TRANSDUCTION HISTIDINE KINASE J"/>
    <property type="match status" value="1"/>
</dbReference>
<keyword evidence="3" id="KW-0902">Two-component regulatory system</keyword>
<dbReference type="FunFam" id="3.40.50.2300:FF:000212">
    <property type="entry name" value="Stress response regulator/HFS transcription factor"/>
    <property type="match status" value="1"/>
</dbReference>
<evidence type="ECO:0000259" key="8">
    <source>
        <dbReference type="PROSITE" id="PS50110"/>
    </source>
</evidence>
<evidence type="ECO:0000313" key="10">
    <source>
        <dbReference type="Proteomes" id="UP001182556"/>
    </source>
</evidence>
<dbReference type="SMART" id="SM00415">
    <property type="entry name" value="HSF"/>
    <property type="match status" value="1"/>
</dbReference>
<feature type="region of interest" description="Disordered" evidence="7">
    <location>
        <begin position="231"/>
        <end position="253"/>
    </location>
</feature>
<keyword evidence="4 9" id="KW-0238">DNA-binding</keyword>
<dbReference type="GO" id="GO:0000160">
    <property type="term" value="P:phosphorelay signal transduction system"/>
    <property type="evidence" value="ECO:0007669"/>
    <property type="project" value="UniProtKB-KW"/>
</dbReference>
<feature type="region of interest" description="Disordered" evidence="7">
    <location>
        <begin position="545"/>
        <end position="597"/>
    </location>
</feature>
<dbReference type="SUPFAM" id="SSF46785">
    <property type="entry name" value="Winged helix' DNA-binding domain"/>
    <property type="match status" value="1"/>
</dbReference>
<keyword evidence="2 6" id="KW-0597">Phosphoprotein</keyword>
<feature type="region of interest" description="Disordered" evidence="7">
    <location>
        <begin position="495"/>
        <end position="529"/>
    </location>
</feature>
<dbReference type="AlphaFoldDB" id="A0AAD9FVW8"/>
<gene>
    <name evidence="9" type="ORF">DB88DRAFT_17569</name>
</gene>
<evidence type="ECO:0000256" key="1">
    <source>
        <dbReference type="ARBA" id="ARBA00004123"/>
    </source>
</evidence>
<reference evidence="9" key="1">
    <citation type="submission" date="2023-02" db="EMBL/GenBank/DDBJ databases">
        <title>Identification and recombinant expression of a fungal hydrolase from Papiliotrema laurentii that hydrolyzes apple cutin and clears colloidal polyester polyurethane.</title>
        <authorList>
            <consortium name="DOE Joint Genome Institute"/>
            <person name="Roman V.A."/>
            <person name="Bojanowski C."/>
            <person name="Crable B.R."/>
            <person name="Wagner D.N."/>
            <person name="Hung C.S."/>
            <person name="Nadeau L.J."/>
            <person name="Schratz L."/>
            <person name="Haridas S."/>
            <person name="Pangilinan J."/>
            <person name="Lipzen A."/>
            <person name="Na H."/>
            <person name="Yan M."/>
            <person name="Ng V."/>
            <person name="Grigoriev I.V."/>
            <person name="Spatafora J.W."/>
            <person name="Barlow D."/>
            <person name="Biffinger J."/>
            <person name="Kelley-Loughnane N."/>
            <person name="Varaljay V.A."/>
            <person name="Crookes-Goodson W.J."/>
        </authorList>
    </citation>
    <scope>NUCLEOTIDE SEQUENCE</scope>
    <source>
        <strain evidence="9">5307AH</strain>
    </source>
</reference>
<dbReference type="Gene3D" id="3.40.50.2300">
    <property type="match status" value="1"/>
</dbReference>
<dbReference type="PANTHER" id="PTHR45339:SF1">
    <property type="entry name" value="HYBRID SIGNAL TRANSDUCTION HISTIDINE KINASE J"/>
    <property type="match status" value="1"/>
</dbReference>
<dbReference type="InterPro" id="IPR036388">
    <property type="entry name" value="WH-like_DNA-bd_sf"/>
</dbReference>
<evidence type="ECO:0000313" key="9">
    <source>
        <dbReference type="EMBL" id="KAK1927199.1"/>
    </source>
</evidence>
<dbReference type="PRINTS" id="PR00056">
    <property type="entry name" value="HSFDOMAIN"/>
</dbReference>
<feature type="compositionally biased region" description="Gly residues" evidence="7">
    <location>
        <begin position="191"/>
        <end position="209"/>
    </location>
</feature>
<proteinExistence type="predicted"/>
<evidence type="ECO:0000256" key="4">
    <source>
        <dbReference type="ARBA" id="ARBA00023125"/>
    </source>
</evidence>
<dbReference type="EMBL" id="JAODAN010000001">
    <property type="protein sequence ID" value="KAK1927199.1"/>
    <property type="molecule type" value="Genomic_DNA"/>
</dbReference>
<dbReference type="GO" id="GO:0003700">
    <property type="term" value="F:DNA-binding transcription factor activity"/>
    <property type="evidence" value="ECO:0007669"/>
    <property type="project" value="InterPro"/>
</dbReference>
<name>A0AAD9FVW8_PAPLA</name>
<dbReference type="CDD" id="cd17546">
    <property type="entry name" value="REC_hyHK_CKI1_RcsC-like"/>
    <property type="match status" value="1"/>
</dbReference>
<keyword evidence="5" id="KW-0539">Nucleus</keyword>
<evidence type="ECO:0000256" key="5">
    <source>
        <dbReference type="ARBA" id="ARBA00023242"/>
    </source>
</evidence>
<evidence type="ECO:0000256" key="2">
    <source>
        <dbReference type="ARBA" id="ARBA00022553"/>
    </source>
</evidence>
<feature type="compositionally biased region" description="Polar residues" evidence="7">
    <location>
        <begin position="627"/>
        <end position="641"/>
    </location>
</feature>
<dbReference type="InterPro" id="IPR036390">
    <property type="entry name" value="WH_DNA-bd_sf"/>
</dbReference>
<accession>A0AAD9FVW8</accession>
<feature type="modified residue" description="4-aspartylphosphate" evidence="6">
    <location>
        <position position="757"/>
    </location>
</feature>
<feature type="domain" description="Response regulatory" evidence="8">
    <location>
        <begin position="708"/>
        <end position="823"/>
    </location>
</feature>
<dbReference type="PROSITE" id="PS50110">
    <property type="entry name" value="RESPONSE_REGULATORY"/>
    <property type="match status" value="1"/>
</dbReference>
<organism evidence="9 10">
    <name type="scientific">Papiliotrema laurentii</name>
    <name type="common">Cryptococcus laurentii</name>
    <dbReference type="NCBI Taxonomy" id="5418"/>
    <lineage>
        <taxon>Eukaryota</taxon>
        <taxon>Fungi</taxon>
        <taxon>Dikarya</taxon>
        <taxon>Basidiomycota</taxon>
        <taxon>Agaricomycotina</taxon>
        <taxon>Tremellomycetes</taxon>
        <taxon>Tremellales</taxon>
        <taxon>Rhynchogastremaceae</taxon>
        <taxon>Papiliotrema</taxon>
    </lineage>
</organism>
<feature type="compositionally biased region" description="Pro residues" evidence="7">
    <location>
        <begin position="60"/>
        <end position="71"/>
    </location>
</feature>
<feature type="region of interest" description="Disordered" evidence="7">
    <location>
        <begin position="335"/>
        <end position="362"/>
    </location>
</feature>
<sequence length="993" mass="105301">MSRVPSSYIPPPPNQQQQPLYYPPPPPAAGQLGHAPPPPPIAPHPSHYHDPGVYPSYDRPVPPPPPPPPGSRPVTWNTGGGPDTGVYPPQPGPSRINDPYAAYPQPHRASPPTTSAGRNHPVGWSSMHPGPMGSRPDPSNRNAVKLEDLVSQDQRGSRPGPGRQFSSGPTPSYGQSTDPGRGHNPSNGPSGATGGGNPDGGGSTGGGNQQTGPSEFIKKLYRMLEDESVTYGKGRPAGAKRDQGSKRGSVGWGRGGTSFVVWDMNDFTTKVLPQTFRHSNFSSFVRQLNKYGFSKIKHVDEDTGQIKDNVWEFQHPNFQAGGKADLESIKRKTVAPKKGGAGGGGGGGDDDDQSPRGLNSEEASRLNEMEHRVAGLEDQLAKAMEEVRDARSREMGIMNVVRDVITHLATVEKESHGSPRDSDPSPRILHLFQHFDQVASGSSRPQPPNFNQLPLPFPPQPHMMAYNSTPVRLAPVVTNPTNMGVGTIPPISNMPLNAQANLSPHTDAGSRNGDGPSPAASRTSGHRGSITQLVQEQAADEVIELPNTASSSSTNPNQTLYNGEPLEMTPMFADTSGWLPDGTPAPTGGYQRRSSDGSALRVVMEALNPASQAVRFEDGQDPLDPSAQDNAQDSSNQSAGMSTAPAITTDGAAVAAAAGANALVQQSPFGTLVIPNGNDAKPTPAVESNTIRLRRSTTIKPHWTQTPRILVVEDDVVYRQLSSKFLEKFGCITETVEDAQGAVEKMNATKYDLVLMDIFFGPSMDGRKATSLIRQFDIYTPIISMTSNVQTQDVDSYLQSGMNDVLAKPFTKNGLFGILDKHLIHLKAIQLSAQVPRSLGVPPLSDQGVADAVATGAAQWGQTETTTILRNPLAAMGWSDETYQIVLQQFMATGSMPDANAITDGSINAINTLGSINTTNGGTGAIGTSVVFGDSSGFNRKRSIETVEDEWSPAAGTSTGAPVGIPGMMGGTVMVPGEVGSAEAVRELKKAKR</sequence>
<evidence type="ECO:0000256" key="6">
    <source>
        <dbReference type="PROSITE-ProRule" id="PRU00169"/>
    </source>
</evidence>
<comment type="caution">
    <text evidence="9">The sequence shown here is derived from an EMBL/GenBank/DDBJ whole genome shotgun (WGS) entry which is preliminary data.</text>
</comment>
<evidence type="ECO:0000256" key="7">
    <source>
        <dbReference type="SAM" id="MobiDB-lite"/>
    </source>
</evidence>
<dbReference type="Gene3D" id="1.10.10.10">
    <property type="entry name" value="Winged helix-like DNA-binding domain superfamily/Winged helix DNA-binding domain"/>
    <property type="match status" value="1"/>
</dbReference>
<feature type="region of interest" description="Disordered" evidence="7">
    <location>
        <begin position="616"/>
        <end position="644"/>
    </location>
</feature>
<dbReference type="SMART" id="SM00448">
    <property type="entry name" value="REC"/>
    <property type="match status" value="1"/>
</dbReference>
<dbReference type="GO" id="GO:0043565">
    <property type="term" value="F:sequence-specific DNA binding"/>
    <property type="evidence" value="ECO:0007669"/>
    <property type="project" value="InterPro"/>
</dbReference>
<feature type="compositionally biased region" description="Polar residues" evidence="7">
    <location>
        <begin position="495"/>
        <end position="504"/>
    </location>
</feature>
<dbReference type="InterPro" id="IPR001789">
    <property type="entry name" value="Sig_transdc_resp-reg_receiver"/>
</dbReference>
<dbReference type="Pfam" id="PF00072">
    <property type="entry name" value="Response_reg"/>
    <property type="match status" value="1"/>
</dbReference>
<dbReference type="GO" id="GO:0005634">
    <property type="term" value="C:nucleus"/>
    <property type="evidence" value="ECO:0007669"/>
    <property type="project" value="UniProtKB-SubCell"/>
</dbReference>
<keyword evidence="10" id="KW-1185">Reference proteome</keyword>
<feature type="compositionally biased region" description="Polar residues" evidence="7">
    <location>
        <begin position="164"/>
        <end position="178"/>
    </location>
</feature>
<feature type="region of interest" description="Disordered" evidence="7">
    <location>
        <begin position="1"/>
        <end position="213"/>
    </location>
</feature>
<dbReference type="FunFam" id="1.10.10.10:FF:000935">
    <property type="entry name" value="Osomolarity two-component system, response regulator SKN7"/>
    <property type="match status" value="1"/>
</dbReference>
<comment type="subcellular location">
    <subcellularLocation>
        <location evidence="1">Nucleus</location>
    </subcellularLocation>
</comment>
<dbReference type="InterPro" id="IPR000232">
    <property type="entry name" value="HSF_DNA-bd"/>
</dbReference>
<dbReference type="Pfam" id="PF00447">
    <property type="entry name" value="HSF_DNA-bind"/>
    <property type="match status" value="1"/>
</dbReference>
<dbReference type="InterPro" id="IPR011006">
    <property type="entry name" value="CheY-like_superfamily"/>
</dbReference>
<evidence type="ECO:0000256" key="3">
    <source>
        <dbReference type="ARBA" id="ARBA00023012"/>
    </source>
</evidence>
<dbReference type="Proteomes" id="UP001182556">
    <property type="component" value="Unassembled WGS sequence"/>
</dbReference>
<dbReference type="SUPFAM" id="SSF52172">
    <property type="entry name" value="CheY-like"/>
    <property type="match status" value="1"/>
</dbReference>
<protein>
    <submittedName>
        <fullName evidence="9">HSF-type DNA-binding-domain-containing protein</fullName>
    </submittedName>
</protein>